<dbReference type="EMBL" id="QXFX01004608">
    <property type="protein sequence ID" value="KAE9063421.1"/>
    <property type="molecule type" value="Genomic_DNA"/>
</dbReference>
<accession>A0A6G0MJ96</accession>
<reference evidence="4 5" key="1">
    <citation type="submission" date="2018-09" db="EMBL/GenBank/DDBJ databases">
        <title>Genomic investigation of the strawberry pathogen Phytophthora fragariae indicates pathogenicity is determined by transcriptional variation in three key races.</title>
        <authorList>
            <person name="Adams T.M."/>
            <person name="Armitage A.D."/>
            <person name="Sobczyk M.K."/>
            <person name="Bates H.J."/>
            <person name="Dunwell J.M."/>
            <person name="Nellist C.F."/>
            <person name="Harrison R.J."/>
        </authorList>
    </citation>
    <scope>NUCLEOTIDE SEQUENCE [LARGE SCALE GENOMIC DNA]</scope>
    <source>
        <strain evidence="3 4">BC-23</strain>
        <strain evidence="2 5">ONT-3</strain>
    </source>
</reference>
<evidence type="ECO:0000313" key="2">
    <source>
        <dbReference type="EMBL" id="KAE9063421.1"/>
    </source>
</evidence>
<dbReference type="Proteomes" id="UP000488956">
    <property type="component" value="Unassembled WGS sequence"/>
</dbReference>
<evidence type="ECO:0000256" key="1">
    <source>
        <dbReference type="SAM" id="MobiDB-lite"/>
    </source>
</evidence>
<evidence type="ECO:0000313" key="3">
    <source>
        <dbReference type="EMBL" id="KAE9168524.1"/>
    </source>
</evidence>
<evidence type="ECO:0000313" key="5">
    <source>
        <dbReference type="Proteomes" id="UP000488956"/>
    </source>
</evidence>
<dbReference type="Proteomes" id="UP000476176">
    <property type="component" value="Unassembled WGS sequence"/>
</dbReference>
<name>A0A6G0MJ96_9STRA</name>
<dbReference type="EMBL" id="QXGC01004618">
    <property type="protein sequence ID" value="KAE9168524.1"/>
    <property type="molecule type" value="Genomic_DNA"/>
</dbReference>
<proteinExistence type="predicted"/>
<evidence type="ECO:0000313" key="4">
    <source>
        <dbReference type="Proteomes" id="UP000476176"/>
    </source>
</evidence>
<gene>
    <name evidence="3" type="ORF">PF004_g28477</name>
    <name evidence="2" type="ORF">PF010_g28993</name>
</gene>
<protein>
    <submittedName>
        <fullName evidence="3">Uncharacterized protein</fullName>
    </submittedName>
</protein>
<dbReference type="AlphaFoldDB" id="A0A6G0MJ96"/>
<organism evidence="3 4">
    <name type="scientific">Phytophthora fragariae</name>
    <dbReference type="NCBI Taxonomy" id="53985"/>
    <lineage>
        <taxon>Eukaryota</taxon>
        <taxon>Sar</taxon>
        <taxon>Stramenopiles</taxon>
        <taxon>Oomycota</taxon>
        <taxon>Peronosporomycetes</taxon>
        <taxon>Peronosporales</taxon>
        <taxon>Peronosporaceae</taxon>
        <taxon>Phytophthora</taxon>
    </lineage>
</organism>
<sequence length="81" mass="8847">MDPWGDMFGSTSVTEQISSPGPPSSSAASAASIRAQLIVHITWLMYATASMRFIVGKIHYAEELNFSRKCRAWDGSEDPPV</sequence>
<feature type="region of interest" description="Disordered" evidence="1">
    <location>
        <begin position="1"/>
        <end position="27"/>
    </location>
</feature>
<comment type="caution">
    <text evidence="3">The sequence shown here is derived from an EMBL/GenBank/DDBJ whole genome shotgun (WGS) entry which is preliminary data.</text>
</comment>